<dbReference type="SUPFAM" id="SSF55961">
    <property type="entry name" value="Bet v1-like"/>
    <property type="match status" value="1"/>
</dbReference>
<dbReference type="SUPFAM" id="SSF50022">
    <property type="entry name" value="ISP domain"/>
    <property type="match status" value="1"/>
</dbReference>
<dbReference type="PROSITE" id="PS51296">
    <property type="entry name" value="RIESKE"/>
    <property type="match status" value="1"/>
</dbReference>
<dbReference type="OrthoDB" id="9790995at2"/>
<dbReference type="GO" id="GO:0005506">
    <property type="term" value="F:iron ion binding"/>
    <property type="evidence" value="ECO:0007669"/>
    <property type="project" value="InterPro"/>
</dbReference>
<dbReference type="CDD" id="cd00680">
    <property type="entry name" value="RHO_alpha_C"/>
    <property type="match status" value="1"/>
</dbReference>
<keyword evidence="7" id="KW-0411">Iron-sulfur</keyword>
<keyword evidence="8" id="KW-0520">NAD</keyword>
<comment type="cofactor">
    <cofactor evidence="1">
        <name>Fe cation</name>
        <dbReference type="ChEBI" id="CHEBI:24875"/>
    </cofactor>
</comment>
<keyword evidence="5" id="KW-0560">Oxidoreductase</keyword>
<accession>A0A0C6P4T3</accession>
<protein>
    <submittedName>
        <fullName evidence="10">Putative dioxygenase subunit</fullName>
    </submittedName>
</protein>
<evidence type="ECO:0000256" key="6">
    <source>
        <dbReference type="ARBA" id="ARBA00023004"/>
    </source>
</evidence>
<gene>
    <name evidence="10" type="ORF">BN112_2904</name>
</gene>
<dbReference type="Pfam" id="PF00355">
    <property type="entry name" value="Rieske"/>
    <property type="match status" value="1"/>
</dbReference>
<evidence type="ECO:0000259" key="9">
    <source>
        <dbReference type="PROSITE" id="PS51296"/>
    </source>
</evidence>
<dbReference type="Gene3D" id="3.90.380.10">
    <property type="entry name" value="Naphthalene 1,2-dioxygenase Alpha Subunit, Chain A, domain 1"/>
    <property type="match status" value="1"/>
</dbReference>
<dbReference type="PANTHER" id="PTHR43756">
    <property type="entry name" value="CHOLINE MONOOXYGENASE, CHLOROPLASTIC"/>
    <property type="match status" value="1"/>
</dbReference>
<dbReference type="Gene3D" id="2.102.10.10">
    <property type="entry name" value="Rieske [2Fe-2S] iron-sulphur domain"/>
    <property type="match status" value="1"/>
</dbReference>
<dbReference type="AlphaFoldDB" id="A0A0C6P4T3"/>
<dbReference type="HOGENOM" id="CLU_026244_3_0_4"/>
<dbReference type="CDD" id="cd03469">
    <property type="entry name" value="Rieske_RO_Alpha_N"/>
    <property type="match status" value="1"/>
</dbReference>
<proteinExistence type="inferred from homology"/>
<keyword evidence="6" id="KW-0408">Iron</keyword>
<evidence type="ECO:0000313" key="10">
    <source>
        <dbReference type="EMBL" id="CCJ54821.1"/>
    </source>
</evidence>
<evidence type="ECO:0000313" key="11">
    <source>
        <dbReference type="Proteomes" id="UP000007564"/>
    </source>
</evidence>
<keyword evidence="10" id="KW-0223">Dioxygenase</keyword>
<sequence length="393" mass="45098">MSRSSQQWLARPDLPDDHYVDVDIYTSQQIFDDELKNIFAKTWKFACHESEIPNLGDYRALNHAGIPVFVIRGEDGSVRAFVNACPHRGSKLVTDVRGNAKNLTCFFHLWTFDDKGRCIEITREDGYAQSGVCKGKQGLRRIRCHNKFGMLFINLDDDADDFDQHIGNVMDCLEEVMTTKPLEVFHHHQVRMNANWKQWHETNMELYHEWGHIVNRSTAIAADGYHNRTWRIHENGHGTLDPMEVSYDNYKGWETRSGHLLPGLGPGELRMVDLFPNTTILVRATAIRIDTSTPIAPGITLLEQRGLGILGEPEQDRKVRVKHHNEIWGPLGRNLAEDVIFVETVSETHRREASKWGLFARHEGLKAQDDEIMRAYYRVWGRMMGKSASNPLG</sequence>
<keyword evidence="4" id="KW-0479">Metal-binding</keyword>
<evidence type="ECO:0000256" key="7">
    <source>
        <dbReference type="ARBA" id="ARBA00023014"/>
    </source>
</evidence>
<dbReference type="PRINTS" id="PR00090">
    <property type="entry name" value="RNGDIOXGNASE"/>
</dbReference>
<name>A0A0C6P4T3_BORBO</name>
<dbReference type="KEGG" id="bbh:BN112_2904"/>
<dbReference type="InterPro" id="IPR015881">
    <property type="entry name" value="ARHD_Rieske_2Fe_2S"/>
</dbReference>
<dbReference type="GO" id="GO:0051537">
    <property type="term" value="F:2 iron, 2 sulfur cluster binding"/>
    <property type="evidence" value="ECO:0007669"/>
    <property type="project" value="UniProtKB-KW"/>
</dbReference>
<comment type="similarity">
    <text evidence="2">Belongs to the bacterial ring-hydroxylating dioxygenase alpha subunit family.</text>
</comment>
<evidence type="ECO:0000256" key="3">
    <source>
        <dbReference type="ARBA" id="ARBA00022714"/>
    </source>
</evidence>
<dbReference type="InterPro" id="IPR015879">
    <property type="entry name" value="Ring_hydroxy_dOase_asu_C_dom"/>
</dbReference>
<evidence type="ECO:0000256" key="4">
    <source>
        <dbReference type="ARBA" id="ARBA00022723"/>
    </source>
</evidence>
<dbReference type="Pfam" id="PF00848">
    <property type="entry name" value="Ring_hydroxyl_A"/>
    <property type="match status" value="1"/>
</dbReference>
<dbReference type="Proteomes" id="UP000007564">
    <property type="component" value="Chromosome"/>
</dbReference>
<dbReference type="RefSeq" id="WP_010925860.1">
    <property type="nucleotide sequence ID" value="NC_019382.1"/>
</dbReference>
<dbReference type="PROSITE" id="PS00570">
    <property type="entry name" value="RING_HYDROXYL_ALPHA"/>
    <property type="match status" value="1"/>
</dbReference>
<dbReference type="InterPro" id="IPR017941">
    <property type="entry name" value="Rieske_2Fe-2S"/>
</dbReference>
<feature type="domain" description="Rieske" evidence="9">
    <location>
        <begin position="44"/>
        <end position="153"/>
    </location>
</feature>
<evidence type="ECO:0000256" key="1">
    <source>
        <dbReference type="ARBA" id="ARBA00001962"/>
    </source>
</evidence>
<evidence type="ECO:0000256" key="2">
    <source>
        <dbReference type="ARBA" id="ARBA00008751"/>
    </source>
</evidence>
<dbReference type="EMBL" id="HE965806">
    <property type="protein sequence ID" value="CCJ54821.1"/>
    <property type="molecule type" value="Genomic_DNA"/>
</dbReference>
<reference evidence="10 11" key="1">
    <citation type="journal article" date="2012" name="BMC Genomics">
        <title>Comparative genomics of the classical Bordetella subspecies: the evolution and exchange of virulence-associated diversity amongst closely related pathogens.</title>
        <authorList>
            <person name="Park J."/>
            <person name="Zhang Y."/>
            <person name="Buboltz A.M."/>
            <person name="Zhang X."/>
            <person name="Schuster S.C."/>
            <person name="Ahuja U."/>
            <person name="Liu M."/>
            <person name="Miller J.F."/>
            <person name="Sebaihia M."/>
            <person name="Bentley S.D."/>
            <person name="Parkhill J."/>
            <person name="Harvill E.T."/>
        </authorList>
    </citation>
    <scope>NUCLEOTIDE SEQUENCE [LARGE SCALE GENOMIC DNA]</scope>
    <source>
        <strain evidence="10 11">253</strain>
    </source>
</reference>
<dbReference type="GO" id="GO:0051213">
    <property type="term" value="F:dioxygenase activity"/>
    <property type="evidence" value="ECO:0007669"/>
    <property type="project" value="UniProtKB-KW"/>
</dbReference>
<dbReference type="InterPro" id="IPR036922">
    <property type="entry name" value="Rieske_2Fe-2S_sf"/>
</dbReference>
<evidence type="ECO:0000256" key="5">
    <source>
        <dbReference type="ARBA" id="ARBA00023002"/>
    </source>
</evidence>
<evidence type="ECO:0000256" key="8">
    <source>
        <dbReference type="ARBA" id="ARBA00023027"/>
    </source>
</evidence>
<keyword evidence="3" id="KW-0001">2Fe-2S</keyword>
<dbReference type="PANTHER" id="PTHR43756:SF5">
    <property type="entry name" value="CHOLINE MONOOXYGENASE, CHLOROPLASTIC"/>
    <property type="match status" value="1"/>
</dbReference>
<organism evidence="10 11">
    <name type="scientific">Bordetella bronchiseptica 253</name>
    <dbReference type="NCBI Taxonomy" id="568707"/>
    <lineage>
        <taxon>Bacteria</taxon>
        <taxon>Pseudomonadati</taxon>
        <taxon>Pseudomonadota</taxon>
        <taxon>Betaproteobacteria</taxon>
        <taxon>Burkholderiales</taxon>
        <taxon>Alcaligenaceae</taxon>
        <taxon>Bordetella</taxon>
    </lineage>
</organism>
<dbReference type="InterPro" id="IPR001663">
    <property type="entry name" value="Rng_hydr_dOase-A"/>
</dbReference>